<dbReference type="GO" id="GO:0035303">
    <property type="term" value="P:regulation of dephosphorylation"/>
    <property type="evidence" value="ECO:0007669"/>
    <property type="project" value="InterPro"/>
</dbReference>
<sequence>MALQLNQPGARPSAIGRSCRKALKPMCQAIPERWGAPATSIGRVLLAGVASAIICTSGAAPSRAEPGAVIAGPARVVDGDTLVINGERIRLYGVDAPESAQQCSDARGAPYPCGLASKDALAKKIGSAPVRCDVKNSDQYGRNVAVCGLQSAGPFGGGLEDLNGWLVSNGHAVAYRQYGKEYVALEDAAHAASKGIWAGQFQVPSEWRKANKRGEAGPVQAAVAFVPNPAAVGAKGGDPVPSCATGPAIKGNISSSGERIYHAPGGRYYESVRIDLKDGERFFCTETEATAAGWRRSAQARAAGASFVEPEGESRDEALVSLPTPLVYPWHSISLDAEPAPGLSPLRAILTSSLAHPSLVALLKHAAACAAAEGNATGDQGPAAGVLFTSQDLQQDSSTALEARHLLAALLLDPRRCPALSAALERSSFPAADAAAQLLGGTQPPRRTQPLAADCRRPQPGAGNSSSSSVGAESGETGLEASMISTCRSLDTALEDLDARQADLEACGFAASAACQLLLLQAYRWAMHTGASTVHPAHVAHAMLVQACFSRFRTGFATDPPAQAALELYALLPGLVCHQALAAVQAEMRSLATASPRDGGPRPDAAGGNEAEPSASAERQQPQSGQPARAPAAAAAAADLLHRYGRIGLLTSRSALTAIAASLEGAAEPSASTWDASGEPRPVAAGANVTVAVDSLPRAPLPQPSYASGGTAAPAEVRVLCACAALGYQLPLRALGALMLVSGTDDASAPQPSWAAPPLSGGEPASDPRSEPRYAAPSEAAAAANATAWLTPRVLSEWLEALAFHGAAPRSLASPSSGAAPSSRQQRTAADSGGAADGVAPGSAVDVAPASSPAPNAPRAFDQGRARQPCHSWLERAVLRCLASATAWELPALAPRLAAMAAVDPGWARCAARATELGCRACLHITPLWNGNRIYNDLLLLADAILAMADVAVAATAAATTTTTVVPEGRPTASAASSRAAVAPSDGSGGGRDNSGWLAAWAAAELPYQAERWGRKLVARVHKGPGAGLLDPLPREPEWPTFEQAGGLLLRAVRLAAAARQLGGVGVRQDRDQQENRAQRVQEQRPLLLHRGLVVNLLAVLQAQLRTCSAGPAQLEAARLGLQELVASEQHQHNNRRDRQPGQQHQHDGQQAARAVGGAAALDGSASGGGEGTALRRHTRWLRAAQEAYTTPASGPGPADGSGQATPAGDAAAAADDAAAAEAVLALLPSLVLGQTYRVWQPDVQPPVAVALHDAYRRAAAPRTATAGEPVEARGGGQACAAAAAAVARRCLARLHYPLPLQGLEQGADSGGKGGAPQAAEPSLSSVYTGLAAMLGGAAGAMAVPAHVPFEGAGLRAGGGGSGSAAPGQRAGPARPPPAAARARLQVARDYPPTRNLPALPPPSEELLLRLLDGGGATWALLDGATAGQLVGLLVSRVAPVGAPAATAAAALMPAAASSAAGGGGAATAPAATTPIASTGMASSAAPATPLSPVGAQPRELRLPDGALVAVAAALVAGCAPDALASEELWALHVADRDAGLGRRLRGARALEAVSALIAAPEAASGTGPPRELAEAWEAWLDAARDAQLAAAPESSTVAARELDTTSASADMTTAARPPVSVPDNIPRTAPRPSLPPVCRLELLLLRRRYGPVQVLLALLWQGSWFRGDAASMARLSGGELLYVMCALVHLKELEELEGAELGWLDGEAAAAQCLQLLAAPAMPQLLAHPAAAWGVGPAGPYSPNDLAQEKRTRCQKLLDAAVGVDECFARAAQALAFVAASGGPSGVLGGGRLDPYRPLGMQGEGVQAFEGHVWLAGAGAGGVGEGGGAGGASAEREGAGSAEEGGGGAGPREEGRSELRVGVAGGDLRKGAEEGVSIRGLRARREPAASAKADVVGRWEALLGGEGVGRLRSALSAMGYDPDRRRGGRSQDCSTLNPLSMLLAALNGFVRDHPEREAEDIEQEVLQTFTSILEERDKSKAGKSPSIPLFYRPKAKNELGPLVQREAKRRHIQETLLLSEDELRQIWYMMEELGTYTENGEEVRINYDGFSQVLTRCRDGFGPQIDAFFKAAVFLKFERDANGCISANQFLNYLNLRTTMHQNRLELSAFDPDNTGSLTTDQLEAYVKSLLPQVPALSDMQPSFLEHYGRIAVRKLLFFHGKNGSVRIRDLVNSIVLQELNELKNNQLQEHQLISNWFSFQSTQRVYKTFLALDEDMNGLLSRAEFSAISNGTMSPLFISRIFEEHVMRVRVVQGRKVHRDEMDLLAFTDFVLAWDHRSHAAAIKYFFDIFDLKKQGYVSAAELYIFFKEIHHMWVNVMHEYADLAIYDVVDEILDMVKPKQTARISPDDLAASGMSGIFFSMLSDVKQFYDYNYRENLMHQDDDSAKSLRCRAAAATSSRRRSVRVECMMSPKAQQQLRTAAACFMASATLAVSPAFAGLNAFEEATTGEFGMGSAQQWGEADIQGKDFSGQDLRRSNFTSADARNANFKGANLQGAYFIKAVTFRANFEEANLSDVLMDRATMVEANLRNAVLQRAVFTRSDLKDAVIEGADFTNALLDKTQVMALCKYADGTNSITGVKTRSSLGCGGKRRYQASYPSNPDGPQVAEDEKEAFRKTLYVYGQ</sequence>
<feature type="compositionally biased region" description="Low complexity" evidence="4">
    <location>
        <begin position="811"/>
        <end position="854"/>
    </location>
</feature>
<dbReference type="InterPro" id="IPR016071">
    <property type="entry name" value="Staphylococal_nuclease_OB-fold"/>
</dbReference>
<feature type="region of interest" description="Disordered" evidence="4">
    <location>
        <begin position="1357"/>
        <end position="1382"/>
    </location>
</feature>
<dbReference type="GO" id="GO:0005737">
    <property type="term" value="C:cytoplasm"/>
    <property type="evidence" value="ECO:0007669"/>
    <property type="project" value="UniProtKB-SubCell"/>
</dbReference>
<dbReference type="SUPFAM" id="SSF47473">
    <property type="entry name" value="EF-hand"/>
    <property type="match status" value="2"/>
</dbReference>
<dbReference type="PROSITE" id="PS50830">
    <property type="entry name" value="TNASE_3"/>
    <property type="match status" value="1"/>
</dbReference>
<feature type="compositionally biased region" description="Low complexity" evidence="4">
    <location>
        <begin position="973"/>
        <end position="986"/>
    </location>
</feature>
<dbReference type="CDD" id="cd21505">
    <property type="entry name" value="PPP2R3C"/>
    <property type="match status" value="1"/>
</dbReference>
<feature type="compositionally biased region" description="Polar residues" evidence="4">
    <location>
        <begin position="617"/>
        <end position="626"/>
    </location>
</feature>
<evidence type="ECO:0000259" key="6">
    <source>
        <dbReference type="PROSITE" id="PS50830"/>
    </source>
</evidence>
<evidence type="ECO:0000259" key="5">
    <source>
        <dbReference type="PROSITE" id="PS50222"/>
    </source>
</evidence>
<feature type="compositionally biased region" description="Low complexity" evidence="4">
    <location>
        <begin position="461"/>
        <end position="475"/>
    </location>
</feature>
<dbReference type="OrthoDB" id="10265007at2759"/>
<feature type="domain" description="EF-hand" evidence="5">
    <location>
        <begin position="2280"/>
        <end position="2315"/>
    </location>
</feature>
<evidence type="ECO:0000256" key="2">
    <source>
        <dbReference type="ARBA" id="ARBA00022490"/>
    </source>
</evidence>
<evidence type="ECO:0000256" key="1">
    <source>
        <dbReference type="ARBA" id="ARBA00004496"/>
    </source>
</evidence>
<keyword evidence="8" id="KW-1185">Reference proteome</keyword>
<dbReference type="EMBL" id="PGGS01000027">
    <property type="protein sequence ID" value="PNH11580.1"/>
    <property type="molecule type" value="Genomic_DNA"/>
</dbReference>
<dbReference type="InterPro" id="IPR001646">
    <property type="entry name" value="5peptide_repeat"/>
</dbReference>
<dbReference type="GO" id="GO:0005819">
    <property type="term" value="C:spindle"/>
    <property type="evidence" value="ECO:0007669"/>
    <property type="project" value="TreeGrafter"/>
</dbReference>
<feature type="region of interest" description="Disordered" evidence="4">
    <location>
        <begin position="1129"/>
        <end position="1174"/>
    </location>
</feature>
<dbReference type="InterPro" id="IPR039865">
    <property type="entry name" value="PPP2R3C"/>
</dbReference>
<dbReference type="PANTHER" id="PTHR12085:SF3">
    <property type="entry name" value="SERINE_THREONINE-PROTEIN PHOSPHATASE 2A REGULATORY SUBUNIT B'' SUBUNIT GAMMA"/>
    <property type="match status" value="1"/>
</dbReference>
<dbReference type="GO" id="GO:0030865">
    <property type="term" value="P:cortical cytoskeleton organization"/>
    <property type="evidence" value="ECO:0007669"/>
    <property type="project" value="TreeGrafter"/>
</dbReference>
<keyword evidence="3" id="KW-0106">Calcium</keyword>
<comment type="subcellular location">
    <subcellularLocation>
        <location evidence="1">Cytoplasm</location>
    </subcellularLocation>
</comment>
<dbReference type="Proteomes" id="UP000236333">
    <property type="component" value="Unassembled WGS sequence"/>
</dbReference>
<feature type="compositionally biased region" description="Low complexity" evidence="4">
    <location>
        <begin position="1149"/>
        <end position="1165"/>
    </location>
</feature>
<feature type="compositionally biased region" description="Low complexity" evidence="4">
    <location>
        <begin position="747"/>
        <end position="760"/>
    </location>
</feature>
<dbReference type="SUPFAM" id="SSF141571">
    <property type="entry name" value="Pentapeptide repeat-like"/>
    <property type="match status" value="1"/>
</dbReference>
<feature type="compositionally biased region" description="Basic and acidic residues" evidence="4">
    <location>
        <begin position="1130"/>
        <end position="1148"/>
    </location>
</feature>
<comment type="caution">
    <text evidence="7">The sequence shown here is derived from an EMBL/GenBank/DDBJ whole genome shotgun (WGS) entry which is preliminary data.</text>
</comment>
<dbReference type="InterPro" id="IPR018247">
    <property type="entry name" value="EF_Hand_1_Ca_BS"/>
</dbReference>
<dbReference type="InterPro" id="IPR002048">
    <property type="entry name" value="EF_hand_dom"/>
</dbReference>
<reference evidence="7 8" key="1">
    <citation type="journal article" date="2017" name="Mol. Biol. Evol.">
        <title>The 4-celled Tetrabaena socialis nuclear genome reveals the essential components for genetic control of cell number at the origin of multicellularity in the volvocine lineage.</title>
        <authorList>
            <person name="Featherston J."/>
            <person name="Arakaki Y."/>
            <person name="Hanschen E.R."/>
            <person name="Ferris P.J."/>
            <person name="Michod R.E."/>
            <person name="Olson B.J.S.C."/>
            <person name="Nozaki H."/>
            <person name="Durand P.M."/>
        </authorList>
    </citation>
    <scope>NUCLEOTIDE SEQUENCE [LARGE SCALE GENOMIC DNA]</scope>
    <source>
        <strain evidence="7 8">NIES-571</strain>
    </source>
</reference>
<dbReference type="PROSITE" id="PS50222">
    <property type="entry name" value="EF_HAND_2"/>
    <property type="match status" value="2"/>
</dbReference>
<dbReference type="GO" id="GO:0000226">
    <property type="term" value="P:microtubule cytoskeleton organization"/>
    <property type="evidence" value="ECO:0007669"/>
    <property type="project" value="TreeGrafter"/>
</dbReference>
<dbReference type="InterPro" id="IPR035437">
    <property type="entry name" value="SNase_OB-fold_sf"/>
</dbReference>
<feature type="region of interest" description="Disordered" evidence="4">
    <location>
        <begin position="592"/>
        <end position="632"/>
    </location>
</feature>
<feature type="domain" description="EF-hand" evidence="5">
    <location>
        <begin position="2202"/>
        <end position="2237"/>
    </location>
</feature>
<feature type="region of interest" description="Disordered" evidence="4">
    <location>
        <begin position="440"/>
        <end position="475"/>
    </location>
</feature>
<dbReference type="PANTHER" id="PTHR12085">
    <property type="entry name" value="SERINE/THREONINE-PROTEIN PHOSPHATASE 2A REGULATORY SUBUNIT B'' SUBUNIT GAMMA"/>
    <property type="match status" value="1"/>
</dbReference>
<proteinExistence type="predicted"/>
<feature type="compositionally biased region" description="Low complexity" evidence="4">
    <location>
        <begin position="1192"/>
        <end position="1210"/>
    </location>
</feature>
<feature type="region of interest" description="Disordered" evidence="4">
    <location>
        <begin position="1826"/>
        <end position="1867"/>
    </location>
</feature>
<dbReference type="SMART" id="SM00318">
    <property type="entry name" value="SNc"/>
    <property type="match status" value="1"/>
</dbReference>
<dbReference type="InterPro" id="IPR011992">
    <property type="entry name" value="EF-hand-dom_pair"/>
</dbReference>
<feature type="compositionally biased region" description="Low complexity" evidence="4">
    <location>
        <begin position="1364"/>
        <end position="1373"/>
    </location>
</feature>
<evidence type="ECO:0000313" key="7">
    <source>
        <dbReference type="EMBL" id="PNH11580.1"/>
    </source>
</evidence>
<dbReference type="Pfam" id="PF00565">
    <property type="entry name" value="SNase"/>
    <property type="match status" value="1"/>
</dbReference>
<feature type="region of interest" description="Disordered" evidence="4">
    <location>
        <begin position="746"/>
        <end position="778"/>
    </location>
</feature>
<dbReference type="SUPFAM" id="SSF50199">
    <property type="entry name" value="Staphylococcal nuclease"/>
    <property type="match status" value="1"/>
</dbReference>
<keyword evidence="2" id="KW-0963">Cytoplasm</keyword>
<name>A0A2J8AGD3_9CHLO</name>
<dbReference type="PROSITE" id="PS00018">
    <property type="entry name" value="EF_HAND_1"/>
    <property type="match status" value="1"/>
</dbReference>
<evidence type="ECO:0000256" key="4">
    <source>
        <dbReference type="SAM" id="MobiDB-lite"/>
    </source>
</evidence>
<feature type="region of interest" description="Disordered" evidence="4">
    <location>
        <begin position="1189"/>
        <end position="1210"/>
    </location>
</feature>
<organism evidence="7 8">
    <name type="scientific">Tetrabaena socialis</name>
    <dbReference type="NCBI Taxonomy" id="47790"/>
    <lineage>
        <taxon>Eukaryota</taxon>
        <taxon>Viridiplantae</taxon>
        <taxon>Chlorophyta</taxon>
        <taxon>core chlorophytes</taxon>
        <taxon>Chlorophyceae</taxon>
        <taxon>CS clade</taxon>
        <taxon>Chlamydomonadales</taxon>
        <taxon>Tetrabaenaceae</taxon>
        <taxon>Tetrabaena</taxon>
    </lineage>
</organism>
<gene>
    <name evidence="7" type="ORF">TSOC_001635</name>
</gene>
<feature type="region of interest" description="Disordered" evidence="4">
    <location>
        <begin position="811"/>
        <end position="865"/>
    </location>
</feature>
<dbReference type="Gene3D" id="2.40.50.90">
    <property type="match status" value="1"/>
</dbReference>
<evidence type="ECO:0000256" key="3">
    <source>
        <dbReference type="ARBA" id="ARBA00022837"/>
    </source>
</evidence>
<dbReference type="Gene3D" id="1.10.238.10">
    <property type="entry name" value="EF-hand"/>
    <property type="match status" value="2"/>
</dbReference>
<dbReference type="GO" id="GO:0005509">
    <property type="term" value="F:calcium ion binding"/>
    <property type="evidence" value="ECO:0007669"/>
    <property type="project" value="InterPro"/>
</dbReference>
<accession>A0A2J8AGD3</accession>
<feature type="domain" description="TNase-like" evidence="6">
    <location>
        <begin position="75"/>
        <end position="199"/>
    </location>
</feature>
<evidence type="ECO:0000313" key="8">
    <source>
        <dbReference type="Proteomes" id="UP000236333"/>
    </source>
</evidence>
<protein>
    <submittedName>
        <fullName evidence="7">Serine/threonine-protein phosphatase 2A regulatory subunit B'' subunit gamma</fullName>
    </submittedName>
</protein>
<feature type="region of interest" description="Disordered" evidence="4">
    <location>
        <begin position="966"/>
        <end position="992"/>
    </location>
</feature>
<dbReference type="Pfam" id="PF00805">
    <property type="entry name" value="Pentapeptide"/>
    <property type="match status" value="2"/>
</dbReference>
<dbReference type="Gene3D" id="2.160.20.80">
    <property type="entry name" value="E3 ubiquitin-protein ligase SopA"/>
    <property type="match status" value="1"/>
</dbReference>